<accession>A0A821PJY2</accession>
<organism evidence="1 2">
    <name type="scientific">Rotaria socialis</name>
    <dbReference type="NCBI Taxonomy" id="392032"/>
    <lineage>
        <taxon>Eukaryota</taxon>
        <taxon>Metazoa</taxon>
        <taxon>Spiralia</taxon>
        <taxon>Gnathifera</taxon>
        <taxon>Rotifera</taxon>
        <taxon>Eurotatoria</taxon>
        <taxon>Bdelloidea</taxon>
        <taxon>Philodinida</taxon>
        <taxon>Philodinidae</taxon>
        <taxon>Rotaria</taxon>
    </lineage>
</organism>
<proteinExistence type="predicted"/>
<protein>
    <submittedName>
        <fullName evidence="1">Uncharacterized protein</fullName>
    </submittedName>
</protein>
<sequence>MSSPKTYESIIGGLLLGISLPGLPKAFKDGLKNASKGWARIKNEEHFRNRMYASDQILANEILEKVDAQVRDQNPRAPKPTKDGAICIVTTEDGKKFYAFSGPDGKAVFHGEIPVG</sequence>
<dbReference type="EMBL" id="CAJOBP010050102">
    <property type="protein sequence ID" value="CAF4809057.1"/>
    <property type="molecule type" value="Genomic_DNA"/>
</dbReference>
<comment type="caution">
    <text evidence="1">The sequence shown here is derived from an EMBL/GenBank/DDBJ whole genome shotgun (WGS) entry which is preliminary data.</text>
</comment>
<reference evidence="1" key="1">
    <citation type="submission" date="2021-02" db="EMBL/GenBank/DDBJ databases">
        <authorList>
            <person name="Nowell W R."/>
        </authorList>
    </citation>
    <scope>NUCLEOTIDE SEQUENCE</scope>
</reference>
<dbReference type="Proteomes" id="UP000663873">
    <property type="component" value="Unassembled WGS sequence"/>
</dbReference>
<keyword evidence="2" id="KW-1185">Reference proteome</keyword>
<dbReference type="AlphaFoldDB" id="A0A821PJY2"/>
<feature type="non-terminal residue" evidence="1">
    <location>
        <position position="116"/>
    </location>
</feature>
<name>A0A821PJY2_9BILA</name>
<evidence type="ECO:0000313" key="2">
    <source>
        <dbReference type="Proteomes" id="UP000663873"/>
    </source>
</evidence>
<evidence type="ECO:0000313" key="1">
    <source>
        <dbReference type="EMBL" id="CAF4809057.1"/>
    </source>
</evidence>
<gene>
    <name evidence="1" type="ORF">UJA718_LOCUS41641</name>
</gene>